<gene>
    <name evidence="2" type="ORF">BDV37DRAFT_280949</name>
</gene>
<proteinExistence type="predicted"/>
<reference evidence="2 3" key="1">
    <citation type="submission" date="2019-04" db="EMBL/GenBank/DDBJ databases">
        <authorList>
            <consortium name="DOE Joint Genome Institute"/>
            <person name="Mondo S."/>
            <person name="Kjaerbolling I."/>
            <person name="Vesth T."/>
            <person name="Frisvad J.C."/>
            <person name="Nybo J.L."/>
            <person name="Theobald S."/>
            <person name="Kildgaard S."/>
            <person name="Isbrandt T."/>
            <person name="Kuo A."/>
            <person name="Sato A."/>
            <person name="Lyhne E.K."/>
            <person name="Kogle M.E."/>
            <person name="Wiebenga A."/>
            <person name="Kun R.S."/>
            <person name="Lubbers R.J."/>
            <person name="Makela M.R."/>
            <person name="Barry K."/>
            <person name="Chovatia M."/>
            <person name="Clum A."/>
            <person name="Daum C."/>
            <person name="Haridas S."/>
            <person name="He G."/>
            <person name="LaButti K."/>
            <person name="Lipzen A."/>
            <person name="Riley R."/>
            <person name="Salamov A."/>
            <person name="Simmons B.A."/>
            <person name="Magnuson J.K."/>
            <person name="Henrissat B."/>
            <person name="Mortensen U.H."/>
            <person name="Larsen T.O."/>
            <person name="Devries R.P."/>
            <person name="Grigoriev I.V."/>
            <person name="Machida M."/>
            <person name="Baker S.E."/>
            <person name="Andersen M.R."/>
            <person name="Cantor M.N."/>
            <person name="Hua S.X."/>
        </authorList>
    </citation>
    <scope>NUCLEOTIDE SEQUENCE [LARGE SCALE GENOMIC DNA]</scope>
    <source>
        <strain evidence="2 3">CBS 119388</strain>
    </source>
</reference>
<keyword evidence="3" id="KW-1185">Reference proteome</keyword>
<dbReference type="Proteomes" id="UP000325579">
    <property type="component" value="Unassembled WGS sequence"/>
</dbReference>
<organism evidence="2 3">
    <name type="scientific">Aspergillus pseudonomiae</name>
    <dbReference type="NCBI Taxonomy" id="1506151"/>
    <lineage>
        <taxon>Eukaryota</taxon>
        <taxon>Fungi</taxon>
        <taxon>Dikarya</taxon>
        <taxon>Ascomycota</taxon>
        <taxon>Pezizomycotina</taxon>
        <taxon>Eurotiomycetes</taxon>
        <taxon>Eurotiomycetidae</taxon>
        <taxon>Eurotiales</taxon>
        <taxon>Aspergillaceae</taxon>
        <taxon>Aspergillus</taxon>
        <taxon>Aspergillus subgen. Circumdati</taxon>
    </lineage>
</organism>
<keyword evidence="1" id="KW-0732">Signal</keyword>
<dbReference type="GeneID" id="43671403"/>
<accession>A0A5N7DJB5</accession>
<protein>
    <submittedName>
        <fullName evidence="2">Uncharacterized protein</fullName>
    </submittedName>
</protein>
<feature type="chain" id="PRO_5024899895" evidence="1">
    <location>
        <begin position="21"/>
        <end position="113"/>
    </location>
</feature>
<evidence type="ECO:0000313" key="2">
    <source>
        <dbReference type="EMBL" id="KAE8406355.1"/>
    </source>
</evidence>
<dbReference type="RefSeq" id="XP_031943674.1">
    <property type="nucleotide sequence ID" value="XM_032086712.1"/>
</dbReference>
<dbReference type="EMBL" id="ML736754">
    <property type="protein sequence ID" value="KAE8406355.1"/>
    <property type="molecule type" value="Genomic_DNA"/>
</dbReference>
<feature type="signal peptide" evidence="1">
    <location>
        <begin position="1"/>
        <end position="20"/>
    </location>
</feature>
<sequence>MYILYVTTIIVSAIATLVASIDHKVDVYNQTSQNHNSSGNITLQSSTETSKTNDSDRKIIVIQMVGRVFIFRLVARRFASGHGQEDIQFLSGSVLRIKMIRAGVGHSRFILGV</sequence>
<evidence type="ECO:0000256" key="1">
    <source>
        <dbReference type="SAM" id="SignalP"/>
    </source>
</evidence>
<dbReference type="AlphaFoldDB" id="A0A5N7DJB5"/>
<name>A0A5N7DJB5_9EURO</name>
<evidence type="ECO:0000313" key="3">
    <source>
        <dbReference type="Proteomes" id="UP000325579"/>
    </source>
</evidence>